<comment type="caution">
    <text evidence="2">The sequence shown here is derived from an EMBL/GenBank/DDBJ whole genome shotgun (WGS) entry which is preliminary data.</text>
</comment>
<feature type="non-terminal residue" evidence="2">
    <location>
        <position position="1"/>
    </location>
</feature>
<dbReference type="EMBL" id="PPTA01000022">
    <property type="protein sequence ID" value="TFA98182.1"/>
    <property type="molecule type" value="Genomic_DNA"/>
</dbReference>
<name>A0ABY2GTD5_9HYPO</name>
<accession>A0ABY2GTD5</accession>
<keyword evidence="3" id="KW-1185">Reference proteome</keyword>
<dbReference type="Proteomes" id="UP001642720">
    <property type="component" value="Unassembled WGS sequence"/>
</dbReference>
<evidence type="ECO:0000256" key="1">
    <source>
        <dbReference type="SAM" id="MobiDB-lite"/>
    </source>
</evidence>
<dbReference type="GeneID" id="300581518"/>
<proteinExistence type="predicted"/>
<reference evidence="2 3" key="1">
    <citation type="submission" date="2018-01" db="EMBL/GenBank/DDBJ databases">
        <title>Genome characterization of the sugarcane-associated fungus Trichoderma ghanense CCMA-1212 and their application in lignocelulose bioconversion.</title>
        <authorList>
            <person name="Steindorff A.S."/>
            <person name="Mendes T.D."/>
            <person name="Vilela E.S.D."/>
            <person name="Rodrigues D.S."/>
            <person name="Formighieri E.F."/>
            <person name="Melo I.S."/>
            <person name="Favaro L.C.L."/>
        </authorList>
    </citation>
    <scope>NUCLEOTIDE SEQUENCE [LARGE SCALE GENOMIC DNA]</scope>
    <source>
        <strain evidence="2 3">CCMA-1212</strain>
    </source>
</reference>
<evidence type="ECO:0000313" key="2">
    <source>
        <dbReference type="EMBL" id="TFA98182.1"/>
    </source>
</evidence>
<dbReference type="RefSeq" id="XP_073554384.1">
    <property type="nucleotide sequence ID" value="XM_073707068.1"/>
</dbReference>
<feature type="region of interest" description="Disordered" evidence="1">
    <location>
        <begin position="1"/>
        <end position="32"/>
    </location>
</feature>
<gene>
    <name evidence="2" type="ORF">CCMA1212_010011</name>
</gene>
<evidence type="ECO:0000313" key="3">
    <source>
        <dbReference type="Proteomes" id="UP001642720"/>
    </source>
</evidence>
<protein>
    <submittedName>
        <fullName evidence="2">Uncharacterized protein</fullName>
    </submittedName>
</protein>
<organism evidence="2 3">
    <name type="scientific">Trichoderma ghanense</name>
    <dbReference type="NCBI Taxonomy" id="65468"/>
    <lineage>
        <taxon>Eukaryota</taxon>
        <taxon>Fungi</taxon>
        <taxon>Dikarya</taxon>
        <taxon>Ascomycota</taxon>
        <taxon>Pezizomycotina</taxon>
        <taxon>Sordariomycetes</taxon>
        <taxon>Hypocreomycetidae</taxon>
        <taxon>Hypocreales</taxon>
        <taxon>Hypocreaceae</taxon>
        <taxon>Trichoderma</taxon>
    </lineage>
</organism>
<sequence>SPCQGTRTGSRDQTRTRRANKAPRISPHRAGAAAIETPWQIKATTRTQLDEGGRQDQILQSIGSLHELCSPWTRRPVSLSSSNVSQRQCCGPGSSALLSAARRLWLHVQHMSILQERVRYI</sequence>